<proteinExistence type="predicted"/>
<dbReference type="AlphaFoldDB" id="A0A3N4I199"/>
<keyword evidence="3" id="KW-1185">Reference proteome</keyword>
<dbReference type="EMBL" id="ML119694">
    <property type="protein sequence ID" value="RPA79875.1"/>
    <property type="molecule type" value="Genomic_DNA"/>
</dbReference>
<evidence type="ECO:0000313" key="3">
    <source>
        <dbReference type="Proteomes" id="UP000275078"/>
    </source>
</evidence>
<organism evidence="2 3">
    <name type="scientific">Ascobolus immersus RN42</name>
    <dbReference type="NCBI Taxonomy" id="1160509"/>
    <lineage>
        <taxon>Eukaryota</taxon>
        <taxon>Fungi</taxon>
        <taxon>Dikarya</taxon>
        <taxon>Ascomycota</taxon>
        <taxon>Pezizomycotina</taxon>
        <taxon>Pezizomycetes</taxon>
        <taxon>Pezizales</taxon>
        <taxon>Ascobolaceae</taxon>
        <taxon>Ascobolus</taxon>
    </lineage>
</organism>
<feature type="region of interest" description="Disordered" evidence="1">
    <location>
        <begin position="1"/>
        <end position="65"/>
    </location>
</feature>
<accession>A0A3N4I199</accession>
<sequence>MLTLPAHILTECPQQSSRLRNTRPEPCPPRHNPGAVLGSRQPNPWPRKPMTESTPEQEKSTSISSIRFPVTPCRFSVHAPFDLEHNRLKPSNLRRFHRDSPT</sequence>
<evidence type="ECO:0000256" key="1">
    <source>
        <dbReference type="SAM" id="MobiDB-lite"/>
    </source>
</evidence>
<evidence type="ECO:0000313" key="2">
    <source>
        <dbReference type="EMBL" id="RPA79875.1"/>
    </source>
</evidence>
<protein>
    <submittedName>
        <fullName evidence="2">Uncharacterized protein</fullName>
    </submittedName>
</protein>
<reference evidence="2 3" key="1">
    <citation type="journal article" date="2018" name="Nat. Ecol. Evol.">
        <title>Pezizomycetes genomes reveal the molecular basis of ectomycorrhizal truffle lifestyle.</title>
        <authorList>
            <person name="Murat C."/>
            <person name="Payen T."/>
            <person name="Noel B."/>
            <person name="Kuo A."/>
            <person name="Morin E."/>
            <person name="Chen J."/>
            <person name="Kohler A."/>
            <person name="Krizsan K."/>
            <person name="Balestrini R."/>
            <person name="Da Silva C."/>
            <person name="Montanini B."/>
            <person name="Hainaut M."/>
            <person name="Levati E."/>
            <person name="Barry K.W."/>
            <person name="Belfiori B."/>
            <person name="Cichocki N."/>
            <person name="Clum A."/>
            <person name="Dockter R.B."/>
            <person name="Fauchery L."/>
            <person name="Guy J."/>
            <person name="Iotti M."/>
            <person name="Le Tacon F."/>
            <person name="Lindquist E.A."/>
            <person name="Lipzen A."/>
            <person name="Malagnac F."/>
            <person name="Mello A."/>
            <person name="Molinier V."/>
            <person name="Miyauchi S."/>
            <person name="Poulain J."/>
            <person name="Riccioni C."/>
            <person name="Rubini A."/>
            <person name="Sitrit Y."/>
            <person name="Splivallo R."/>
            <person name="Traeger S."/>
            <person name="Wang M."/>
            <person name="Zifcakova L."/>
            <person name="Wipf D."/>
            <person name="Zambonelli A."/>
            <person name="Paolocci F."/>
            <person name="Nowrousian M."/>
            <person name="Ottonello S."/>
            <person name="Baldrian P."/>
            <person name="Spatafora J.W."/>
            <person name="Henrissat B."/>
            <person name="Nagy L.G."/>
            <person name="Aury J.M."/>
            <person name="Wincker P."/>
            <person name="Grigoriev I.V."/>
            <person name="Bonfante P."/>
            <person name="Martin F.M."/>
        </authorList>
    </citation>
    <scope>NUCLEOTIDE SEQUENCE [LARGE SCALE GENOMIC DNA]</scope>
    <source>
        <strain evidence="2 3">RN42</strain>
    </source>
</reference>
<dbReference type="Proteomes" id="UP000275078">
    <property type="component" value="Unassembled WGS sequence"/>
</dbReference>
<name>A0A3N4I199_ASCIM</name>
<gene>
    <name evidence="2" type="ORF">BJ508DRAFT_362936</name>
</gene>